<evidence type="ECO:0000313" key="5">
    <source>
        <dbReference type="Proteomes" id="UP000008143"/>
    </source>
</evidence>
<dbReference type="OrthoDB" id="21499at2759"/>
<name>F6RBP3_XENTR</name>
<dbReference type="GeneTree" id="ENSGT00390000004986"/>
<feature type="compositionally biased region" description="Basic and acidic residues" evidence="1">
    <location>
        <begin position="1"/>
        <end position="28"/>
    </location>
</feature>
<dbReference type="Pfam" id="PF13926">
    <property type="entry name" value="DUF4211"/>
    <property type="match status" value="1"/>
</dbReference>
<dbReference type="RefSeq" id="XP_004912152.2">
    <property type="nucleotide sequence ID" value="XM_004912095.4"/>
</dbReference>
<feature type="region of interest" description="Disordered" evidence="1">
    <location>
        <begin position="175"/>
        <end position="235"/>
    </location>
</feature>
<dbReference type="Xenbase" id="XB-GENE-1003213">
    <property type="gene designation" value="ccdc82"/>
</dbReference>
<dbReference type="RefSeq" id="XP_004912153.2">
    <property type="nucleotide sequence ID" value="XM_004912096.4"/>
</dbReference>
<dbReference type="PANTHER" id="PTHR14689:SF0">
    <property type="entry name" value="COILED-COIL DOMAIN-CONTAINING PROTEIN 82"/>
    <property type="match status" value="1"/>
</dbReference>
<evidence type="ECO:0000259" key="2">
    <source>
        <dbReference type="Pfam" id="PF13846"/>
    </source>
</evidence>
<evidence type="ECO:0000313" key="7">
    <source>
        <dbReference type="RefSeq" id="XP_004912153.2"/>
    </source>
</evidence>
<dbReference type="KEGG" id="xtr:100145117"/>
<dbReference type="GeneID" id="100145117"/>
<dbReference type="PANTHER" id="PTHR14689">
    <property type="entry name" value="PHORBOL-ESTER_DAG-TYPE DOMAIN-CONTAINING PROTEIN"/>
    <property type="match status" value="1"/>
</dbReference>
<evidence type="ECO:0000313" key="6">
    <source>
        <dbReference type="RefSeq" id="XP_004912152.2"/>
    </source>
</evidence>
<feature type="compositionally biased region" description="Acidic residues" evidence="1">
    <location>
        <begin position="40"/>
        <end position="66"/>
    </location>
</feature>
<feature type="compositionally biased region" description="Acidic residues" evidence="1">
    <location>
        <begin position="203"/>
        <end position="232"/>
    </location>
</feature>
<dbReference type="Pfam" id="PF13846">
    <property type="entry name" value="DUF4196"/>
    <property type="match status" value="1"/>
</dbReference>
<reference evidence="6 7" key="3">
    <citation type="submission" date="2025-04" db="UniProtKB">
        <authorList>
            <consortium name="RefSeq"/>
        </authorList>
    </citation>
    <scope>IDENTIFICATION</scope>
    <source>
        <strain evidence="6 7">Nigerian</strain>
        <tissue evidence="6 7">Liver and blood</tissue>
    </source>
</reference>
<dbReference type="Proteomes" id="UP000008143">
    <property type="component" value="Chromosome 2"/>
</dbReference>
<sequence>MENPSRRYETRQRTKSEDTSVKSRVDWRRTKRNSICQDPYSDEDDLCSEEESEGSEEEESNSEAEDCVDKEQQQVTVSNDDAEEECVKQSRRRRKSAVMESSDSSSDSDGPVRKVYAKRRCPIDDDDEVREGKNYPGIKTEAETTEIKVEAENETDVEILKKRKKLENLQKLAEKRKSKSRVRVQDYSEDDESDLDTPLSLEETSDIEDSLEDFIDDDDDDDDDEGDTDEGISEGKQLAHHQDLFLKHRIPLLSDSNHYTHLQRVVNAFLINITTPDFLQTLYEGIRKKKYAKDMLNSLYCLDERMIQPRLDNLSTRSRWSKRYRERIDCYPELQVRRGYGDDRSCQACELNRFCKYTVVLSGQAYNNKTMKVDDFLPNDKQVLKVGRICANRTDAYHQLKHFKYHLYQLCIPAIDAITEYNSVKERVELCLSNMEKDGIIKKQADFLECFLNEADFFHEEKMD</sequence>
<dbReference type="Bgee" id="ENSXETG00000007073">
    <property type="expression patterns" value="Expressed in ovary and 13 other cell types or tissues"/>
</dbReference>
<dbReference type="AlphaFoldDB" id="F6RBP3"/>
<evidence type="ECO:0000259" key="3">
    <source>
        <dbReference type="Pfam" id="PF13926"/>
    </source>
</evidence>
<protein>
    <submittedName>
        <fullName evidence="4">Coiled-coil domain-containing 82</fullName>
    </submittedName>
    <submittedName>
        <fullName evidence="6 7">Coiled-coil domain-containing protein 82</fullName>
    </submittedName>
</protein>
<evidence type="ECO:0000313" key="4">
    <source>
        <dbReference type="Ensembl" id="ENSXETP00000015401"/>
    </source>
</evidence>
<reference evidence="4" key="2">
    <citation type="submission" date="2011-06" db="UniProtKB">
        <authorList>
            <consortium name="Ensembl"/>
        </authorList>
    </citation>
    <scope>IDENTIFICATION</scope>
</reference>
<dbReference type="AGR" id="Xenbase:XB-GENE-1003213"/>
<organism evidence="4">
    <name type="scientific">Xenopus tropicalis</name>
    <name type="common">Western clawed frog</name>
    <name type="synonym">Silurana tropicalis</name>
    <dbReference type="NCBI Taxonomy" id="8364"/>
    <lineage>
        <taxon>Eukaryota</taxon>
        <taxon>Metazoa</taxon>
        <taxon>Chordata</taxon>
        <taxon>Craniata</taxon>
        <taxon>Vertebrata</taxon>
        <taxon>Euteleostomi</taxon>
        <taxon>Amphibia</taxon>
        <taxon>Batrachia</taxon>
        <taxon>Anura</taxon>
        <taxon>Pipoidea</taxon>
        <taxon>Pipidae</taxon>
        <taxon>Xenopodinae</taxon>
        <taxon>Xenopus</taxon>
        <taxon>Silurana</taxon>
    </lineage>
</organism>
<evidence type="ECO:0000313" key="8">
    <source>
        <dbReference type="Xenbase" id="XB-GENE-1003213"/>
    </source>
</evidence>
<dbReference type="InterPro" id="IPR025244">
    <property type="entry name" value="CCDC82"/>
</dbReference>
<evidence type="ECO:0000256" key="1">
    <source>
        <dbReference type="SAM" id="MobiDB-lite"/>
    </source>
</evidence>
<accession>F6RBP3</accession>
<feature type="compositionally biased region" description="Basic and acidic residues" evidence="1">
    <location>
        <begin position="140"/>
        <end position="151"/>
    </location>
</feature>
<dbReference type="Ensembl" id="ENSXETT00000015401">
    <property type="protein sequence ID" value="ENSXETP00000015401"/>
    <property type="gene ID" value="ENSXETG00000007073"/>
</dbReference>
<dbReference type="InterPro" id="IPR025451">
    <property type="entry name" value="DUF4211"/>
</dbReference>
<gene>
    <name evidence="4 6 7 8" type="primary">ccdc82</name>
</gene>
<reference evidence="4" key="1">
    <citation type="journal article" date="2010" name="Science">
        <title>The genome of the Western clawed frog Xenopus tropicalis.</title>
        <authorList>
            <person name="Hellsten U."/>
            <person name="Harland R.M."/>
            <person name="Gilchrist M.J."/>
            <person name="Hendrix D."/>
            <person name="Jurka J."/>
            <person name="Kapitonov V."/>
            <person name="Ovcharenko I."/>
            <person name="Putnam N.H."/>
            <person name="Shu S."/>
            <person name="Taher L."/>
            <person name="Blitz I.L."/>
            <person name="Blumberg B."/>
            <person name="Dichmann D.S."/>
            <person name="Dubchak I."/>
            <person name="Amaya E."/>
            <person name="Detter J.C."/>
            <person name="Fletcher R."/>
            <person name="Gerhard D.S."/>
            <person name="Goodstein D."/>
            <person name="Graves T."/>
            <person name="Grigoriev I.V."/>
            <person name="Grimwood J."/>
            <person name="Kawashima T."/>
            <person name="Lindquist E."/>
            <person name="Lucas S.M."/>
            <person name="Mead P.E."/>
            <person name="Mitros T."/>
            <person name="Ogino H."/>
            <person name="Ohta Y."/>
            <person name="Poliakov A.V."/>
            <person name="Pollet N."/>
            <person name="Robert J."/>
            <person name="Salamov A."/>
            <person name="Sater A.K."/>
            <person name="Schmutz J."/>
            <person name="Terry A."/>
            <person name="Vize P.D."/>
            <person name="Warren W.C."/>
            <person name="Wells D."/>
            <person name="Wills A."/>
            <person name="Wilson R.K."/>
            <person name="Zimmerman L.B."/>
            <person name="Zorn A.M."/>
            <person name="Grainger R."/>
            <person name="Grammer T."/>
            <person name="Khokha M.K."/>
            <person name="Richardson P.M."/>
            <person name="Rokhsar D.S."/>
        </authorList>
    </citation>
    <scope>NUCLEOTIDE SEQUENCE [LARGE SCALE GENOMIC DNA]</scope>
    <source>
        <strain evidence="4">Nigerian</strain>
    </source>
</reference>
<dbReference type="OMA" id="HYVHFKR"/>
<keyword evidence="5" id="KW-1185">Reference proteome</keyword>
<dbReference type="CTD" id="79780"/>
<feature type="region of interest" description="Disordered" evidence="1">
    <location>
        <begin position="1"/>
        <end position="163"/>
    </location>
</feature>
<feature type="domain" description="DUF4211" evidence="3">
    <location>
        <begin position="213"/>
        <end position="371"/>
    </location>
</feature>
<feature type="domain" description="Coiled-coil" evidence="2">
    <location>
        <begin position="43"/>
        <end position="128"/>
    </location>
</feature>
<dbReference type="HOGENOM" id="CLU_037130_0_0_1"/>
<dbReference type="GO" id="GO:0005634">
    <property type="term" value="C:nucleus"/>
    <property type="evidence" value="ECO:0000318"/>
    <property type="project" value="GO_Central"/>
</dbReference>
<proteinExistence type="predicted"/>